<dbReference type="EMBL" id="JACNJD010000124">
    <property type="protein sequence ID" value="MBC8176287.1"/>
    <property type="molecule type" value="Genomic_DNA"/>
</dbReference>
<evidence type="ECO:0000256" key="2">
    <source>
        <dbReference type="ARBA" id="ARBA00022741"/>
    </source>
</evidence>
<dbReference type="InterPro" id="IPR043938">
    <property type="entry name" value="Ligase_CoA_dom"/>
</dbReference>
<dbReference type="InterPro" id="IPR016102">
    <property type="entry name" value="Succinyl-CoA_synth-like"/>
</dbReference>
<dbReference type="Pfam" id="PF13380">
    <property type="entry name" value="CoA_binding_2"/>
    <property type="match status" value="1"/>
</dbReference>
<name>A0A8J6T3K3_9DELT</name>
<dbReference type="InterPro" id="IPR003781">
    <property type="entry name" value="CoA-bd"/>
</dbReference>
<evidence type="ECO:0000313" key="6">
    <source>
        <dbReference type="Proteomes" id="UP000650524"/>
    </source>
</evidence>
<keyword evidence="1" id="KW-0436">Ligase</keyword>
<dbReference type="SUPFAM" id="SSF52210">
    <property type="entry name" value="Succinyl-CoA synthetase domains"/>
    <property type="match status" value="2"/>
</dbReference>
<gene>
    <name evidence="5" type="ORF">H8E19_02695</name>
</gene>
<keyword evidence="3" id="KW-0067">ATP-binding</keyword>
<dbReference type="Proteomes" id="UP000650524">
    <property type="component" value="Unassembled WGS sequence"/>
</dbReference>
<protein>
    <submittedName>
        <fullName evidence="5">CoA-binding protein</fullName>
    </submittedName>
</protein>
<dbReference type="InterPro" id="IPR032875">
    <property type="entry name" value="Succ_CoA_lig_flav_dom"/>
</dbReference>
<sequence>MKMLSLPEKNKRLKRLFHPESVAFIGASNKRGKWGSIILANLINGGFTGAIYPINPSEAQIQGLGAYKRIADVPDIPDLVVIVVPPQAVPAVIGECVAKGIQVGVVITAGFAEVGTEGERLQRKMAKQAHAGGMLLVGPNCNGIMSPPEKLHVAMPPIYFPPGPMAVVAQSGNVATSIARRAMKRGFGISRFVSSGNEADLHCEDYYTYLSEDLDTRVILSYIEGFRDGRRFFAAAKEVTRKKPIIMLKAGATRIGAKAAKSHTAAMAGSDLAFEGVCSQAGVIRAGNMDDLTNIAAGFVGQPLPAGRRVGIVTAGGGWGVLAADACAEAGLEVPALSKETIQELDEFLPAWWSRNNPVDLVAGLKPDHLEKSLECLLRCLTIDGILLLGIMPALPLDPLPPSAGPEAVEERCQVLLETIGEVFDKFMGLAHHYQKPVIIASELPFSVENLESRMALMLGQRGYVCYPSPEDAAIVMASLAVYAEYIRS</sequence>
<evidence type="ECO:0000256" key="3">
    <source>
        <dbReference type="ARBA" id="ARBA00022840"/>
    </source>
</evidence>
<proteinExistence type="predicted"/>
<accession>A0A8J6T3K3</accession>
<comment type="caution">
    <text evidence="5">The sequence shown here is derived from an EMBL/GenBank/DDBJ whole genome shotgun (WGS) entry which is preliminary data.</text>
</comment>
<dbReference type="PANTHER" id="PTHR43334:SF1">
    <property type="entry name" value="3-HYDROXYPROPIONATE--COA LIGASE [ADP-FORMING]"/>
    <property type="match status" value="1"/>
</dbReference>
<organism evidence="5 6">
    <name type="scientific">Candidatus Desulfacyla euxinica</name>
    <dbReference type="NCBI Taxonomy" id="2841693"/>
    <lineage>
        <taxon>Bacteria</taxon>
        <taxon>Deltaproteobacteria</taxon>
        <taxon>Candidatus Desulfacyla</taxon>
    </lineage>
</organism>
<keyword evidence="2" id="KW-0547">Nucleotide-binding</keyword>
<dbReference type="Gene3D" id="3.40.50.720">
    <property type="entry name" value="NAD(P)-binding Rossmann-like Domain"/>
    <property type="match status" value="1"/>
</dbReference>
<evidence type="ECO:0000313" key="5">
    <source>
        <dbReference type="EMBL" id="MBC8176287.1"/>
    </source>
</evidence>
<evidence type="ECO:0000259" key="4">
    <source>
        <dbReference type="SMART" id="SM00881"/>
    </source>
</evidence>
<dbReference type="Gene3D" id="3.40.50.261">
    <property type="entry name" value="Succinyl-CoA synthetase domains"/>
    <property type="match status" value="2"/>
</dbReference>
<dbReference type="SUPFAM" id="SSF51735">
    <property type="entry name" value="NAD(P)-binding Rossmann-fold domains"/>
    <property type="match status" value="1"/>
</dbReference>
<dbReference type="Pfam" id="PF19045">
    <property type="entry name" value="Ligase_CoA_2"/>
    <property type="match status" value="1"/>
</dbReference>
<dbReference type="AlphaFoldDB" id="A0A8J6T3K3"/>
<dbReference type="Pfam" id="PF13607">
    <property type="entry name" value="Succ_CoA_lig"/>
    <property type="match status" value="1"/>
</dbReference>
<dbReference type="InterPro" id="IPR051538">
    <property type="entry name" value="Acyl-CoA_Synth/Transferase"/>
</dbReference>
<dbReference type="PANTHER" id="PTHR43334">
    <property type="entry name" value="ACETATE--COA LIGASE [ADP-FORMING]"/>
    <property type="match status" value="1"/>
</dbReference>
<dbReference type="GO" id="GO:0005524">
    <property type="term" value="F:ATP binding"/>
    <property type="evidence" value="ECO:0007669"/>
    <property type="project" value="UniProtKB-KW"/>
</dbReference>
<reference evidence="5 6" key="1">
    <citation type="submission" date="2020-08" db="EMBL/GenBank/DDBJ databases">
        <title>Bridging the membrane lipid divide: bacteria of the FCB group superphylum have the potential to synthesize archaeal ether lipids.</title>
        <authorList>
            <person name="Villanueva L."/>
            <person name="Von Meijenfeldt F.A.B."/>
            <person name="Westbye A.B."/>
            <person name="Yadav S."/>
            <person name="Hopmans E.C."/>
            <person name="Dutilh B.E."/>
            <person name="Sinninghe Damste J.S."/>
        </authorList>
    </citation>
    <scope>NUCLEOTIDE SEQUENCE [LARGE SCALE GENOMIC DNA]</scope>
    <source>
        <strain evidence="5">NIOZ-UU27</strain>
    </source>
</reference>
<dbReference type="InterPro" id="IPR036291">
    <property type="entry name" value="NAD(P)-bd_dom_sf"/>
</dbReference>
<dbReference type="GO" id="GO:0043758">
    <property type="term" value="F:acetate-CoA ligase (ADP-forming) activity"/>
    <property type="evidence" value="ECO:0007669"/>
    <property type="project" value="InterPro"/>
</dbReference>
<evidence type="ECO:0000256" key="1">
    <source>
        <dbReference type="ARBA" id="ARBA00022598"/>
    </source>
</evidence>
<feature type="domain" description="CoA-binding" evidence="4">
    <location>
        <begin position="16"/>
        <end position="111"/>
    </location>
</feature>
<dbReference type="SMART" id="SM00881">
    <property type="entry name" value="CoA_binding"/>
    <property type="match status" value="1"/>
</dbReference>